<evidence type="ECO:0000256" key="1">
    <source>
        <dbReference type="ARBA" id="ARBA00022729"/>
    </source>
</evidence>
<evidence type="ECO:0000256" key="4">
    <source>
        <dbReference type="SAM" id="SignalP"/>
    </source>
</evidence>
<dbReference type="GO" id="GO:0031012">
    <property type="term" value="C:extracellular matrix"/>
    <property type="evidence" value="ECO:0007669"/>
    <property type="project" value="TreeGrafter"/>
</dbReference>
<feature type="compositionally biased region" description="Low complexity" evidence="2">
    <location>
        <begin position="639"/>
        <end position="709"/>
    </location>
</feature>
<reference evidence="5 6" key="1">
    <citation type="journal article" date="2023" name="BMC Biol.">
        <title>The compact genome of the sponge Oopsacas minuta (Hexactinellida) is lacking key metazoan core genes.</title>
        <authorList>
            <person name="Santini S."/>
            <person name="Schenkelaars Q."/>
            <person name="Jourda C."/>
            <person name="Duchesne M."/>
            <person name="Belahbib H."/>
            <person name="Rocher C."/>
            <person name="Selva M."/>
            <person name="Riesgo A."/>
            <person name="Vervoort M."/>
            <person name="Leys S.P."/>
            <person name="Kodjabachian L."/>
            <person name="Le Bivic A."/>
            <person name="Borchiellini C."/>
            <person name="Claverie J.M."/>
            <person name="Renard E."/>
        </authorList>
    </citation>
    <scope>NUCLEOTIDE SEQUENCE [LARGE SCALE GENOMIC DNA]</scope>
    <source>
        <strain evidence="5">SPO-2</strain>
    </source>
</reference>
<keyword evidence="1 4" id="KW-0732">Signal</keyword>
<dbReference type="PANTHER" id="PTHR24373">
    <property type="entry name" value="SLIT RELATED LEUCINE-RICH REPEAT NEURONAL PROTEIN"/>
    <property type="match status" value="1"/>
</dbReference>
<name>A0AAV7KAN7_9METZ</name>
<evidence type="ECO:0000313" key="5">
    <source>
        <dbReference type="EMBL" id="KAI6658111.1"/>
    </source>
</evidence>
<organism evidence="5 6">
    <name type="scientific">Oopsacas minuta</name>
    <dbReference type="NCBI Taxonomy" id="111878"/>
    <lineage>
        <taxon>Eukaryota</taxon>
        <taxon>Metazoa</taxon>
        <taxon>Porifera</taxon>
        <taxon>Hexactinellida</taxon>
        <taxon>Hexasterophora</taxon>
        <taxon>Lyssacinosida</taxon>
        <taxon>Leucopsacidae</taxon>
        <taxon>Oopsacas</taxon>
    </lineage>
</organism>
<dbReference type="InterPro" id="IPR050328">
    <property type="entry name" value="Dev_Immune_Receptor"/>
</dbReference>
<dbReference type="GO" id="GO:0005615">
    <property type="term" value="C:extracellular space"/>
    <property type="evidence" value="ECO:0007669"/>
    <property type="project" value="TreeGrafter"/>
</dbReference>
<dbReference type="EMBL" id="JAKMXF010000110">
    <property type="protein sequence ID" value="KAI6658111.1"/>
    <property type="molecule type" value="Genomic_DNA"/>
</dbReference>
<feature type="compositionally biased region" description="Low complexity" evidence="2">
    <location>
        <begin position="787"/>
        <end position="799"/>
    </location>
</feature>
<feature type="chain" id="PRO_5043854685" evidence="4">
    <location>
        <begin position="23"/>
        <end position="913"/>
    </location>
</feature>
<keyword evidence="3" id="KW-0472">Membrane</keyword>
<evidence type="ECO:0000256" key="2">
    <source>
        <dbReference type="SAM" id="MobiDB-lite"/>
    </source>
</evidence>
<evidence type="ECO:0000256" key="3">
    <source>
        <dbReference type="SAM" id="Phobius"/>
    </source>
</evidence>
<keyword evidence="3" id="KW-1133">Transmembrane helix</keyword>
<gene>
    <name evidence="5" type="ORF">LOD99_15824</name>
</gene>
<protein>
    <submittedName>
        <fullName evidence="5">Uncharacterized protein</fullName>
    </submittedName>
</protein>
<feature type="compositionally biased region" description="Low complexity" evidence="2">
    <location>
        <begin position="770"/>
        <end position="780"/>
    </location>
</feature>
<feature type="compositionally biased region" description="Low complexity" evidence="2">
    <location>
        <begin position="719"/>
        <end position="762"/>
    </location>
</feature>
<dbReference type="Proteomes" id="UP001165289">
    <property type="component" value="Unassembled WGS sequence"/>
</dbReference>
<feature type="transmembrane region" description="Helical" evidence="3">
    <location>
        <begin position="845"/>
        <end position="874"/>
    </location>
</feature>
<accession>A0AAV7KAN7</accession>
<dbReference type="SUPFAM" id="SSF52058">
    <property type="entry name" value="L domain-like"/>
    <property type="match status" value="1"/>
</dbReference>
<dbReference type="InterPro" id="IPR032675">
    <property type="entry name" value="LRR_dom_sf"/>
</dbReference>
<feature type="region of interest" description="Disordered" evidence="2">
    <location>
        <begin position="639"/>
        <end position="799"/>
    </location>
</feature>
<comment type="caution">
    <text evidence="5">The sequence shown here is derived from an EMBL/GenBank/DDBJ whole genome shotgun (WGS) entry which is preliminary data.</text>
</comment>
<sequence length="913" mass="99382">MKMNIIRLVIVLCFVFIRNTICEEGCIFSATNGELKCELLTSTDFTPFIPADDRDLVRWLSLYVGTSDQYHTNNLSPILYPDLSIFEKLSFLRVYIYPDTSSTNYSPYMFSSTPGAISVISLYTVQAVPFDVSRIGTQDNLEKLKRLSVTGFNISGVTTGNLAGLLGLESLLLSNTEGEWVEHILLDSVFKLGETLPKLKKLTLEDFEFYPLMTSSILLTPLHTLESLTLKMTSPTGSFDESVFFDNRIFPVLKELQLLGFEFSHFENVNSFLSMPPIIKLRLQSVSIHSLPLSSIARPEGGAGNLEELNLNNFNIGNLTHTILKNLPNLRNLYLSGSEDTIEITDGTFVSNKQLNRLRLANMPNLETISSEALIGLTKLTYLHLGNLNSLRTLSTNTSSLYQLTSLYLTSNRELIYVPVEIFIPMVSLTTLNVRSSKFDEDCTCQHSYLSSLLMFSRAEPQFSLSSSCHDNKNFIKCTKNYQNTMCWDFEDKCPHFCIPSGNLSYACACPIGQGDLEEGAACVELSTCGVSADGVASHYCHTDRFSCVSHLVNQTISCSCYDDHVLHPDSISCRSLDGCTEDGDVFRCQGEGLVCDDKSCVCIEGTIWDPVSKTCLEPSTTIESSTTTTTPEVTTIPVESTTSTTTETVASTTEGVASTTETVTSTTEGVTSTPETVASTTEGVTSTPETVATTTETVASTTEGVTSTPETVASTTEGVTSTPETVATTTETVASTTEGVTSTPETVATTTEGVTSTPETVASTTEGITSTPETVAGTTETEESTTEAVTTPEETTSTTVHIEITTSTPSDISIQETDQTTTDQQTPITEPTILPSFIPLRSDLTYIIALTIVGFYVGSVILVLIIMVVVLLLKILVYNRNSKYKVNIPESMRSFESSNSSSTPSAFKELSV</sequence>
<evidence type="ECO:0000313" key="6">
    <source>
        <dbReference type="Proteomes" id="UP001165289"/>
    </source>
</evidence>
<keyword evidence="3" id="KW-0812">Transmembrane</keyword>
<keyword evidence="6" id="KW-1185">Reference proteome</keyword>
<dbReference type="AlphaFoldDB" id="A0AAV7KAN7"/>
<dbReference type="PANTHER" id="PTHR24373:SF370">
    <property type="entry name" value="FISH-LIPS, ISOFORM E"/>
    <property type="match status" value="1"/>
</dbReference>
<dbReference type="Gene3D" id="3.80.10.10">
    <property type="entry name" value="Ribonuclease Inhibitor"/>
    <property type="match status" value="1"/>
</dbReference>
<proteinExistence type="predicted"/>
<feature type="signal peptide" evidence="4">
    <location>
        <begin position="1"/>
        <end position="22"/>
    </location>
</feature>